<dbReference type="Proteomes" id="UP000265631">
    <property type="component" value="Unassembled WGS sequence"/>
</dbReference>
<dbReference type="Gene3D" id="3.30.710.10">
    <property type="entry name" value="Potassium Channel Kv1.1, Chain A"/>
    <property type="match status" value="1"/>
</dbReference>
<dbReference type="InterPro" id="IPR036322">
    <property type="entry name" value="WD40_repeat_dom_sf"/>
</dbReference>
<organism evidence="5 6">
    <name type="scientific">Fusarium flagelliforme</name>
    <dbReference type="NCBI Taxonomy" id="2675880"/>
    <lineage>
        <taxon>Eukaryota</taxon>
        <taxon>Fungi</taxon>
        <taxon>Dikarya</taxon>
        <taxon>Ascomycota</taxon>
        <taxon>Pezizomycotina</taxon>
        <taxon>Sordariomycetes</taxon>
        <taxon>Hypocreomycetidae</taxon>
        <taxon>Hypocreales</taxon>
        <taxon>Nectriaceae</taxon>
        <taxon>Fusarium</taxon>
        <taxon>Fusarium incarnatum-equiseti species complex</taxon>
    </lineage>
</organism>
<feature type="compositionally biased region" description="Basic residues" evidence="4">
    <location>
        <begin position="983"/>
        <end position="999"/>
    </location>
</feature>
<dbReference type="GO" id="GO:0006383">
    <property type="term" value="P:transcription by RNA polymerase III"/>
    <property type="evidence" value="ECO:0007669"/>
    <property type="project" value="TreeGrafter"/>
</dbReference>
<accession>A0A395M992</accession>
<evidence type="ECO:0000313" key="6">
    <source>
        <dbReference type="Proteomes" id="UP000265631"/>
    </source>
</evidence>
<dbReference type="EMBL" id="PXXK01000430">
    <property type="protein sequence ID" value="RFN44441.1"/>
    <property type="molecule type" value="Genomic_DNA"/>
</dbReference>
<keyword evidence="3" id="KW-0539">Nucleus</keyword>
<feature type="compositionally biased region" description="Acidic residues" evidence="4">
    <location>
        <begin position="399"/>
        <end position="418"/>
    </location>
</feature>
<dbReference type="PANTHER" id="PTHR15052">
    <property type="entry name" value="RNA POLYMERASE III TRANSCRIPTION INITIATION FACTOR COMPLEX SUBUNIT"/>
    <property type="match status" value="1"/>
</dbReference>
<dbReference type="InterPro" id="IPR015943">
    <property type="entry name" value="WD40/YVTN_repeat-like_dom_sf"/>
</dbReference>
<dbReference type="InterPro" id="IPR011333">
    <property type="entry name" value="SKP1/BTB/POZ_sf"/>
</dbReference>
<dbReference type="CDD" id="cd18186">
    <property type="entry name" value="BTB_POZ_ZBTB_KLHL-like"/>
    <property type="match status" value="1"/>
</dbReference>
<keyword evidence="2" id="KW-0804">Transcription</keyword>
<name>A0A395M992_9HYPO</name>
<dbReference type="GO" id="GO:0000127">
    <property type="term" value="C:transcription factor TFIIIC complex"/>
    <property type="evidence" value="ECO:0007669"/>
    <property type="project" value="TreeGrafter"/>
</dbReference>
<dbReference type="SUPFAM" id="SSF54695">
    <property type="entry name" value="POZ domain"/>
    <property type="match status" value="1"/>
</dbReference>
<dbReference type="SUPFAM" id="SSF50978">
    <property type="entry name" value="WD40 repeat-like"/>
    <property type="match status" value="1"/>
</dbReference>
<proteinExistence type="predicted"/>
<evidence type="ECO:0000313" key="5">
    <source>
        <dbReference type="EMBL" id="RFN44441.1"/>
    </source>
</evidence>
<evidence type="ECO:0000256" key="3">
    <source>
        <dbReference type="ARBA" id="ARBA00023242"/>
    </source>
</evidence>
<evidence type="ECO:0000256" key="4">
    <source>
        <dbReference type="SAM" id="MobiDB-lite"/>
    </source>
</evidence>
<dbReference type="AlphaFoldDB" id="A0A395M992"/>
<feature type="region of interest" description="Disordered" evidence="4">
    <location>
        <begin position="983"/>
        <end position="1013"/>
    </location>
</feature>
<dbReference type="InterPro" id="IPR052416">
    <property type="entry name" value="GTF3C_component"/>
</dbReference>
<reference evidence="5 6" key="1">
    <citation type="journal article" date="2018" name="PLoS Pathog.">
        <title>Evolution of structural diversity of trichothecenes, a family of toxins produced by plant pathogenic and entomopathogenic fungi.</title>
        <authorList>
            <person name="Proctor R.H."/>
            <person name="McCormick S.P."/>
            <person name="Kim H.S."/>
            <person name="Cardoza R.E."/>
            <person name="Stanley A.M."/>
            <person name="Lindo L."/>
            <person name="Kelly A."/>
            <person name="Brown D.W."/>
            <person name="Lee T."/>
            <person name="Vaughan M.M."/>
            <person name="Alexander N.J."/>
            <person name="Busman M."/>
            <person name="Gutierrez S."/>
        </authorList>
    </citation>
    <scope>NUCLEOTIDE SEQUENCE [LARGE SCALE GENOMIC DNA]</scope>
    <source>
        <strain evidence="5 6">NRRL 13405</strain>
    </source>
</reference>
<protein>
    <recommendedName>
        <fullName evidence="7">BTB domain-containing protein</fullName>
    </recommendedName>
</protein>
<evidence type="ECO:0008006" key="7">
    <source>
        <dbReference type="Google" id="ProtNLM"/>
    </source>
</evidence>
<dbReference type="STRING" id="2594813.A0A395M992"/>
<evidence type="ECO:0000256" key="2">
    <source>
        <dbReference type="ARBA" id="ARBA00023163"/>
    </source>
</evidence>
<dbReference type="PANTHER" id="PTHR15052:SF2">
    <property type="entry name" value="GENERAL TRANSCRIPTION FACTOR 3C POLYPEPTIDE 2"/>
    <property type="match status" value="1"/>
</dbReference>
<feature type="compositionally biased region" description="Basic and acidic residues" evidence="4">
    <location>
        <begin position="386"/>
        <end position="398"/>
    </location>
</feature>
<evidence type="ECO:0000256" key="1">
    <source>
        <dbReference type="ARBA" id="ARBA00004123"/>
    </source>
</evidence>
<feature type="region of interest" description="Disordered" evidence="4">
    <location>
        <begin position="382"/>
        <end position="444"/>
    </location>
</feature>
<comment type="subcellular location">
    <subcellularLocation>
        <location evidence="1">Nucleus</location>
    </subcellularLocation>
</comment>
<gene>
    <name evidence="5" type="ORF">FIE12Z_11300</name>
</gene>
<sequence>MAETPTKNEKADQTSGALSFEDFAAKGDVVFIVKGETRVRVHSAVMMKASSVFNAMLGPNFKEGRALAEASSAPVEIPLPEDDPELFGWICRALHCQASTKLWIPVALQLVPLWRLIDKYNMKDGMQLSLESWISEHVNGEETFDIILWILAQMSLGVRNAGSFAIATRKLIQHSTESFVDDATGFERCHPIIPGRLLHKLAATLQEAREAAMARLVKLLYNDLPEAFQGCDSGTALYYQRLKDAFQELSVPLDFPDTTASLKTVSSVIPSITLGFGTGLCPCAKGACPVDVEGTMAKASSLRELKEFEVDGLCLYCFDDPECCPDHGEAVYIDTLTLEGDDSSVSYLPAPFVLMPELFTMRTRKSNRTKRYTLEKYDFEGSSDEETLRRATQKTERDENFDETAAAEESAEEEELALDQEGGHDENEEAESEGPVSEPDGVPDRFARQRVRPIRPFNVRAAGLTGYLDLEPVADGRIVRSYWGPYDRGFKGKQLVEAWYGRHEDGVGLVKGMLDRWMDWTVLPPKIPADEGQTDRAVWSPSFFEREAYSAEHWYERVQESLPETNARIRLSPEETELYRFQREPMPVLLGPSTSQQEIRFMPGDAYAISQDGLPLQNDSAPVGWMLDAGGIVTGMDWAPLHSVNAPQLLAICVIPHSDQELYDYEEECLRPDFQKYGVVQLWEFVGERQDDGFARPSLQPPILRKTICLEQGRARRVRWSPACGFLAILCDDGNVYVTEAGDDGEGGYEKVVEPIAVFGFPDEDAKATTFTWINFNRLVIGYTDGSIALWSVRPHRLLSRHPVHHNIVVDLVSGYPAMPYLIASTPVGGTVKLLDLRAPSYESTEVQNLTVGTQPNLLGYSDHLLGFFSMYPSAGVLNTHVGFMHHSQFPVARRVFTGESYPSCLAVGRTHPYLLVGSLDGSLWAINPQVELFTTRREPTDRIRVCHHEHRPGKLFPADSPAAARGISRIVTGFILERSLTKHSAHKPPVKKGKKPKKKETDTAVGDDEEEGGAIMDPTRAIIYEPLTRVTVAEWNPNEEYGCWAAAAMGSGLVRVMDLGLTQTE</sequence>
<comment type="caution">
    <text evidence="5">The sequence shown here is derived from an EMBL/GenBank/DDBJ whole genome shotgun (WGS) entry which is preliminary data.</text>
</comment>
<keyword evidence="6" id="KW-1185">Reference proteome</keyword>
<dbReference type="GO" id="GO:0005634">
    <property type="term" value="C:nucleus"/>
    <property type="evidence" value="ECO:0007669"/>
    <property type="project" value="UniProtKB-SubCell"/>
</dbReference>
<dbReference type="Gene3D" id="2.130.10.10">
    <property type="entry name" value="YVTN repeat-like/Quinoprotein amine dehydrogenase"/>
    <property type="match status" value="1"/>
</dbReference>